<feature type="transmembrane region" description="Helical" evidence="1">
    <location>
        <begin position="147"/>
        <end position="169"/>
    </location>
</feature>
<dbReference type="EMBL" id="CP038267">
    <property type="protein sequence ID" value="QBR93304.1"/>
    <property type="molecule type" value="Genomic_DNA"/>
</dbReference>
<feature type="transmembrane region" description="Helical" evidence="1">
    <location>
        <begin position="46"/>
        <end position="67"/>
    </location>
</feature>
<evidence type="ECO:0000313" key="2">
    <source>
        <dbReference type="EMBL" id="QBR93304.1"/>
    </source>
</evidence>
<accession>A0A4P7GN45</accession>
<keyword evidence="1" id="KW-0472">Membrane</keyword>
<keyword evidence="1" id="KW-1133">Transmembrane helix</keyword>
<keyword evidence="1" id="KW-0812">Transmembrane</keyword>
<dbReference type="RefSeq" id="WP_135078596.1">
    <property type="nucleotide sequence ID" value="NZ_CP038267.1"/>
</dbReference>
<protein>
    <submittedName>
        <fullName evidence="2">Mechanosensitive ion channel family protein</fullName>
    </submittedName>
</protein>
<dbReference type="PANTHER" id="PTHR30221:SF1">
    <property type="entry name" value="SMALL-CONDUCTANCE MECHANOSENSITIVE CHANNEL"/>
    <property type="match status" value="1"/>
</dbReference>
<evidence type="ECO:0000256" key="1">
    <source>
        <dbReference type="SAM" id="Phobius"/>
    </source>
</evidence>
<feature type="transmembrane region" description="Helical" evidence="1">
    <location>
        <begin position="6"/>
        <end position="25"/>
    </location>
</feature>
<reference evidence="2 3" key="1">
    <citation type="submission" date="2019-03" db="EMBL/GenBank/DDBJ databases">
        <title>Three New Species of Nocardioides, Nocardioides euryhalodurans sp. nov., Nocardioides seonyuensis sp. nov. and Nocardioides eburneoflavus sp. nov., Iolated from Soil.</title>
        <authorList>
            <person name="Roh S.G."/>
            <person name="Lee C."/>
            <person name="Kim M.-K."/>
            <person name="Kim S.B."/>
        </authorList>
    </citation>
    <scope>NUCLEOTIDE SEQUENCE [LARGE SCALE GENOMIC DNA]</scope>
    <source>
        <strain evidence="2 3">MMS17-SY117</strain>
    </source>
</reference>
<dbReference type="PANTHER" id="PTHR30221">
    <property type="entry name" value="SMALL-CONDUCTANCE MECHANOSENSITIVE CHANNEL"/>
    <property type="match status" value="1"/>
</dbReference>
<feature type="transmembrane region" description="Helical" evidence="1">
    <location>
        <begin position="87"/>
        <end position="111"/>
    </location>
</feature>
<sequence length="243" mass="25195">MSEQVIYALAAILAGLALGSILGALTRRLVAPQERRRSLEGLAGPAAAFVFWVVLALGIAVAVGILAPGALEPLGERVLAFLPQVLIAILMLIVGRAAATLAGTLLGAGLARATGRTRREMVIVLRSVIMVVVVLLALGQLGVNTELLTLTFAAVLLCLATAMALLIGLGGRHVAREVAAGRYLRRILSEGDHVHTEGVNGTVVALHAATTEMEGDAPGTTHVPNTVMLDGPITVTRPPRPEQ</sequence>
<evidence type="ECO:0000313" key="3">
    <source>
        <dbReference type="Proteomes" id="UP000294894"/>
    </source>
</evidence>
<feature type="transmembrane region" description="Helical" evidence="1">
    <location>
        <begin position="123"/>
        <end position="141"/>
    </location>
</feature>
<dbReference type="GO" id="GO:0008381">
    <property type="term" value="F:mechanosensitive monoatomic ion channel activity"/>
    <property type="evidence" value="ECO:0007669"/>
    <property type="project" value="InterPro"/>
</dbReference>
<name>A0A4P7GN45_9ACTN</name>
<gene>
    <name evidence="2" type="ORF">EXE57_14300</name>
</gene>
<dbReference type="KEGG" id="noy:EXE57_14300"/>
<dbReference type="Gene3D" id="1.10.287.1260">
    <property type="match status" value="1"/>
</dbReference>
<keyword evidence="3" id="KW-1185">Reference proteome</keyword>
<dbReference type="AlphaFoldDB" id="A0A4P7GN45"/>
<dbReference type="InterPro" id="IPR045275">
    <property type="entry name" value="MscS_archaea/bacteria_type"/>
</dbReference>
<proteinExistence type="predicted"/>
<organism evidence="2 3">
    <name type="scientific">Nocardioides euryhalodurans</name>
    <dbReference type="NCBI Taxonomy" id="2518370"/>
    <lineage>
        <taxon>Bacteria</taxon>
        <taxon>Bacillati</taxon>
        <taxon>Actinomycetota</taxon>
        <taxon>Actinomycetes</taxon>
        <taxon>Propionibacteriales</taxon>
        <taxon>Nocardioidaceae</taxon>
        <taxon>Nocardioides</taxon>
    </lineage>
</organism>
<dbReference type="Proteomes" id="UP000294894">
    <property type="component" value="Chromosome"/>
</dbReference>